<dbReference type="Pfam" id="PF16267">
    <property type="entry name" value="DUF4920"/>
    <property type="match status" value="1"/>
</dbReference>
<sequence length="171" mass="18250">MTKYTVLLVLLLCVFSVSSEAAVRLSEPVIIDAESETFAKDLSTIESLPTSLAPTGLASVLAAPDAFLNTPIALQLEVAKVCQKKGCFFIGQQDGQHIRVSFQDYEFFVPSDIGGRTVELVGHIVARTVSPQQAKHLSKDLGTANAVASGPTYEFVALSARVFHAAGDPQQ</sequence>
<evidence type="ECO:0000313" key="3">
    <source>
        <dbReference type="Proteomes" id="UP000253083"/>
    </source>
</evidence>
<dbReference type="EMBL" id="QNRT01000002">
    <property type="protein sequence ID" value="RBP51194.1"/>
    <property type="molecule type" value="Genomic_DNA"/>
</dbReference>
<name>A0A395JNQ8_9GAMM</name>
<protein>
    <submittedName>
        <fullName evidence="2">Uncharacterized protein DUF4920</fullName>
    </submittedName>
</protein>
<dbReference type="InParanoid" id="A0A395JNQ8"/>
<dbReference type="OrthoDB" id="129527at2"/>
<reference evidence="2 3" key="1">
    <citation type="submission" date="2018-06" db="EMBL/GenBank/DDBJ databases">
        <title>Genomic Encyclopedia of Type Strains, Phase IV (KMG-IV): sequencing the most valuable type-strain genomes for metagenomic binning, comparative biology and taxonomic classification.</title>
        <authorList>
            <person name="Goeker M."/>
        </authorList>
    </citation>
    <scope>NUCLEOTIDE SEQUENCE [LARGE SCALE GENOMIC DNA]</scope>
    <source>
        <strain evidence="2 3">DSM 24032</strain>
    </source>
</reference>
<keyword evidence="1" id="KW-0732">Signal</keyword>
<comment type="caution">
    <text evidence="2">The sequence shown here is derived from an EMBL/GenBank/DDBJ whole genome shotgun (WGS) entry which is preliminary data.</text>
</comment>
<gene>
    <name evidence="2" type="ORF">DFR28_102613</name>
</gene>
<dbReference type="Proteomes" id="UP000253083">
    <property type="component" value="Unassembled WGS sequence"/>
</dbReference>
<accession>A0A395JNQ8</accession>
<evidence type="ECO:0000313" key="2">
    <source>
        <dbReference type="EMBL" id="RBP51194.1"/>
    </source>
</evidence>
<dbReference type="InterPro" id="IPR032577">
    <property type="entry name" value="DUF4920"/>
</dbReference>
<proteinExistence type="predicted"/>
<dbReference type="RefSeq" id="WP_113953983.1">
    <property type="nucleotide sequence ID" value="NZ_QNRT01000002.1"/>
</dbReference>
<feature type="chain" id="PRO_5017484170" evidence="1">
    <location>
        <begin position="22"/>
        <end position="171"/>
    </location>
</feature>
<feature type="signal peptide" evidence="1">
    <location>
        <begin position="1"/>
        <end position="21"/>
    </location>
</feature>
<evidence type="ECO:0000256" key="1">
    <source>
        <dbReference type="SAM" id="SignalP"/>
    </source>
</evidence>
<organism evidence="2 3">
    <name type="scientific">Arenicella xantha</name>
    <dbReference type="NCBI Taxonomy" id="644221"/>
    <lineage>
        <taxon>Bacteria</taxon>
        <taxon>Pseudomonadati</taxon>
        <taxon>Pseudomonadota</taxon>
        <taxon>Gammaproteobacteria</taxon>
        <taxon>Arenicellales</taxon>
        <taxon>Arenicellaceae</taxon>
        <taxon>Arenicella</taxon>
    </lineage>
</organism>
<dbReference type="AlphaFoldDB" id="A0A395JNQ8"/>
<keyword evidence="3" id="KW-1185">Reference proteome</keyword>